<dbReference type="AlphaFoldDB" id="A0A9X1R1Q3"/>
<evidence type="ECO:0000313" key="4">
    <source>
        <dbReference type="Proteomes" id="UP001139461"/>
    </source>
</evidence>
<evidence type="ECO:0000256" key="1">
    <source>
        <dbReference type="SAM" id="Phobius"/>
    </source>
</evidence>
<organism evidence="3 4">
    <name type="scientific">Aequorivita vitellina</name>
    <dbReference type="NCBI Taxonomy" id="2874475"/>
    <lineage>
        <taxon>Bacteria</taxon>
        <taxon>Pseudomonadati</taxon>
        <taxon>Bacteroidota</taxon>
        <taxon>Flavobacteriia</taxon>
        <taxon>Flavobacteriales</taxon>
        <taxon>Flavobacteriaceae</taxon>
        <taxon>Aequorivita</taxon>
    </lineage>
</organism>
<dbReference type="EMBL" id="JAIRBA010000097">
    <property type="protein sequence ID" value="MCG2420554.1"/>
    <property type="molecule type" value="Genomic_DNA"/>
</dbReference>
<feature type="transmembrane region" description="Helical" evidence="1">
    <location>
        <begin position="47"/>
        <end position="67"/>
    </location>
</feature>
<gene>
    <name evidence="3" type="ORF">K8089_16145</name>
</gene>
<sequence>MIELILSTLAEFGLIREDYKHQKRITKKEKEDGIKRPIQKYFMQPSALMFISVLVIGSLSAILFFTYQRKSVFPKKTKNEISEMSDRMENWNKNLGKYPTELNELIGNSPLRQGWKKDAWNREYEFKITENGQGFLITSAGSDGKFGTEDDIKSN</sequence>
<dbReference type="InterPro" id="IPR013545">
    <property type="entry name" value="T2SS_protein-GspG_C"/>
</dbReference>
<dbReference type="Gene3D" id="3.30.700.10">
    <property type="entry name" value="Glycoprotein, Type 4 Pilin"/>
    <property type="match status" value="1"/>
</dbReference>
<reference evidence="3" key="1">
    <citation type="submission" date="2021-09" db="EMBL/GenBank/DDBJ databases">
        <title>Genome of Aequorivita sp. strain F47161.</title>
        <authorList>
            <person name="Wang Y."/>
        </authorList>
    </citation>
    <scope>NUCLEOTIDE SEQUENCE</scope>
    <source>
        <strain evidence="3">F47161</strain>
    </source>
</reference>
<comment type="caution">
    <text evidence="3">The sequence shown here is derived from an EMBL/GenBank/DDBJ whole genome shotgun (WGS) entry which is preliminary data.</text>
</comment>
<protein>
    <submittedName>
        <fullName evidence="3">Type II secretion system protein GspG</fullName>
    </submittedName>
</protein>
<dbReference type="InterPro" id="IPR045584">
    <property type="entry name" value="Pilin-like"/>
</dbReference>
<evidence type="ECO:0000259" key="2">
    <source>
        <dbReference type="Pfam" id="PF08334"/>
    </source>
</evidence>
<evidence type="ECO:0000313" key="3">
    <source>
        <dbReference type="EMBL" id="MCG2420554.1"/>
    </source>
</evidence>
<keyword evidence="4" id="KW-1185">Reference proteome</keyword>
<feature type="domain" description="Type II secretion system protein GspG C-terminal" evidence="2">
    <location>
        <begin position="75"/>
        <end position="152"/>
    </location>
</feature>
<dbReference type="SUPFAM" id="SSF54523">
    <property type="entry name" value="Pili subunits"/>
    <property type="match status" value="1"/>
</dbReference>
<proteinExistence type="predicted"/>
<keyword evidence="1" id="KW-0812">Transmembrane</keyword>
<keyword evidence="1" id="KW-1133">Transmembrane helix</keyword>
<accession>A0A9X1R1Q3</accession>
<dbReference type="Pfam" id="PF08334">
    <property type="entry name" value="T2SSG"/>
    <property type="match status" value="1"/>
</dbReference>
<dbReference type="Proteomes" id="UP001139461">
    <property type="component" value="Unassembled WGS sequence"/>
</dbReference>
<dbReference type="RefSeq" id="WP_237604313.1">
    <property type="nucleotide sequence ID" value="NZ_JAIRBA010000097.1"/>
</dbReference>
<name>A0A9X1R1Q3_9FLAO</name>
<keyword evidence="1" id="KW-0472">Membrane</keyword>